<comment type="caution">
    <text evidence="2">The sequence shown here is derived from an EMBL/GenBank/DDBJ whole genome shotgun (WGS) entry which is preliminary data.</text>
</comment>
<keyword evidence="3" id="KW-1185">Reference proteome</keyword>
<reference evidence="2 3" key="1">
    <citation type="submission" date="2019-12" db="EMBL/GenBank/DDBJ databases">
        <title>Snethiella sp. nov. sp. isolated from sea sand.</title>
        <authorList>
            <person name="Kim J."/>
            <person name="Jeong S.E."/>
            <person name="Jung H.S."/>
            <person name="Jeon C.O."/>
        </authorList>
    </citation>
    <scope>NUCLEOTIDE SEQUENCE [LARGE SCALE GENOMIC DNA]</scope>
    <source>
        <strain evidence="2 3">DP05</strain>
    </source>
</reference>
<evidence type="ECO:0000256" key="1">
    <source>
        <dbReference type="SAM" id="MobiDB-lite"/>
    </source>
</evidence>
<dbReference type="GO" id="GO:0006355">
    <property type="term" value="P:regulation of DNA-templated transcription"/>
    <property type="evidence" value="ECO:0007669"/>
    <property type="project" value="InterPro"/>
</dbReference>
<name>A0A6L8W8X3_9PROT</name>
<dbReference type="InterPro" id="IPR010985">
    <property type="entry name" value="Ribbon_hlx_hlx"/>
</dbReference>
<dbReference type="AlphaFoldDB" id="A0A6L8W8X3"/>
<feature type="region of interest" description="Disordered" evidence="1">
    <location>
        <begin position="11"/>
        <end position="146"/>
    </location>
</feature>
<protein>
    <submittedName>
        <fullName evidence="2">Uncharacterized protein</fullName>
    </submittedName>
</protein>
<dbReference type="RefSeq" id="WP_161315369.1">
    <property type="nucleotide sequence ID" value="NZ_WTUW01000002.1"/>
</dbReference>
<gene>
    <name evidence="2" type="ORF">GQE98_09260</name>
</gene>
<evidence type="ECO:0000313" key="2">
    <source>
        <dbReference type="EMBL" id="MZR30820.1"/>
    </source>
</evidence>
<dbReference type="Proteomes" id="UP000476030">
    <property type="component" value="Unassembled WGS sequence"/>
</dbReference>
<organism evidence="2 3">
    <name type="scientific">Sneathiella litorea</name>
    <dbReference type="NCBI Taxonomy" id="2606216"/>
    <lineage>
        <taxon>Bacteria</taxon>
        <taxon>Pseudomonadati</taxon>
        <taxon>Pseudomonadota</taxon>
        <taxon>Alphaproteobacteria</taxon>
        <taxon>Sneathiellales</taxon>
        <taxon>Sneathiellaceae</taxon>
        <taxon>Sneathiella</taxon>
    </lineage>
</organism>
<feature type="compositionally biased region" description="Polar residues" evidence="1">
    <location>
        <begin position="129"/>
        <end position="140"/>
    </location>
</feature>
<feature type="compositionally biased region" description="Basic and acidic residues" evidence="1">
    <location>
        <begin position="29"/>
        <end position="58"/>
    </location>
</feature>
<accession>A0A6L8W8X3</accession>
<dbReference type="SUPFAM" id="SSF47598">
    <property type="entry name" value="Ribbon-helix-helix"/>
    <property type="match status" value="1"/>
</dbReference>
<feature type="compositionally biased region" description="Polar residues" evidence="1">
    <location>
        <begin position="76"/>
        <end position="85"/>
    </location>
</feature>
<dbReference type="EMBL" id="WTUW01000002">
    <property type="protein sequence ID" value="MZR30820.1"/>
    <property type="molecule type" value="Genomic_DNA"/>
</dbReference>
<proteinExistence type="predicted"/>
<sequence>MKAAFLTSSLIAAKGKAAPASPRLTPKNLLDDDKKDGENRVSRIYDRVREYAEPHSTDATEDEPQYATSEAREETSNFNPENTDNPFLAEDTDTPDEALTRHNDTASYPQTEASHLPVTRDYQPVAASNPVSSGYSSGITPSPLGEKQAREIAAEVSKLKKDGLGRIRISVRMSPRDHLQLKLIAAHTQMSAQSIFETALEEYVANHGTEILPQSCNCVLDKSSF</sequence>
<evidence type="ECO:0000313" key="3">
    <source>
        <dbReference type="Proteomes" id="UP000476030"/>
    </source>
</evidence>